<proteinExistence type="predicted"/>
<sequence>MTVRLKSMTYDPLRGVYEGRVDVTRDGITYRYPARVCGPAGAPRDWIAAALAEAALRQSDSGRLRPR</sequence>
<gene>
    <name evidence="1" type="ORF">ruthe_03330</name>
</gene>
<reference evidence="1 2" key="1">
    <citation type="journal article" date="2013" name="Stand. Genomic Sci.">
        <title>Genome sequence of the reddish-pigmented Rubellimicrobium thermophilum type strain (DSM 16684(T)), a member of the Roseobacter clade.</title>
        <authorList>
            <person name="Fiebig A."/>
            <person name="Riedel T."/>
            <person name="Gronow S."/>
            <person name="Petersen J."/>
            <person name="Klenk H.P."/>
            <person name="Goker M."/>
        </authorList>
    </citation>
    <scope>NUCLEOTIDE SEQUENCE [LARGE SCALE GENOMIC DNA]</scope>
    <source>
        <strain evidence="1 2">DSM 16684</strain>
    </source>
</reference>
<dbReference type="RefSeq" id="WP_021099382.1">
    <property type="nucleotide sequence ID" value="NZ_KE557327.1"/>
</dbReference>
<dbReference type="AlphaFoldDB" id="S9QLQ0"/>
<name>S9QLQ0_9RHOB</name>
<evidence type="ECO:0000313" key="2">
    <source>
        <dbReference type="Proteomes" id="UP000015346"/>
    </source>
</evidence>
<dbReference type="OrthoDB" id="7863406at2"/>
<dbReference type="HOGENOM" id="CLU_2771800_0_0_5"/>
<organism evidence="1 2">
    <name type="scientific">Rubellimicrobium thermophilum DSM 16684</name>
    <dbReference type="NCBI Taxonomy" id="1123069"/>
    <lineage>
        <taxon>Bacteria</taxon>
        <taxon>Pseudomonadati</taxon>
        <taxon>Pseudomonadota</taxon>
        <taxon>Alphaproteobacteria</taxon>
        <taxon>Rhodobacterales</taxon>
        <taxon>Roseobacteraceae</taxon>
        <taxon>Rubellimicrobium</taxon>
    </lineage>
</organism>
<comment type="caution">
    <text evidence="1">The sequence shown here is derived from an EMBL/GenBank/DDBJ whole genome shotgun (WGS) entry which is preliminary data.</text>
</comment>
<keyword evidence="2" id="KW-1185">Reference proteome</keyword>
<dbReference type="EMBL" id="AOLV01000042">
    <property type="protein sequence ID" value="EPX82401.1"/>
    <property type="molecule type" value="Genomic_DNA"/>
</dbReference>
<accession>S9QLQ0</accession>
<dbReference type="Proteomes" id="UP000015346">
    <property type="component" value="Unassembled WGS sequence"/>
</dbReference>
<protein>
    <submittedName>
        <fullName evidence="1">Uncharacterized protein</fullName>
    </submittedName>
</protein>
<evidence type="ECO:0000313" key="1">
    <source>
        <dbReference type="EMBL" id="EPX82401.1"/>
    </source>
</evidence>